<evidence type="ECO:0000259" key="7">
    <source>
        <dbReference type="PROSITE" id="PS50931"/>
    </source>
</evidence>
<dbReference type="PROSITE" id="PS50931">
    <property type="entry name" value="HTH_LYSR"/>
    <property type="match status" value="1"/>
</dbReference>
<protein>
    <submittedName>
        <fullName evidence="8">LysR family transcriptional regulator</fullName>
    </submittedName>
</protein>
<dbReference type="AlphaFoldDB" id="A0A193BYQ2"/>
<feature type="region of interest" description="Disordered" evidence="6">
    <location>
        <begin position="289"/>
        <end position="310"/>
    </location>
</feature>
<dbReference type="SUPFAM" id="SSF46785">
    <property type="entry name" value="Winged helix' DNA-binding domain"/>
    <property type="match status" value="1"/>
</dbReference>
<dbReference type="STRING" id="31958.SD37_17700"/>
<proteinExistence type="inferred from homology"/>
<dbReference type="EMBL" id="CP016174">
    <property type="protein sequence ID" value="ANN17299.1"/>
    <property type="molecule type" value="Genomic_DNA"/>
</dbReference>
<dbReference type="InterPro" id="IPR036390">
    <property type="entry name" value="WH_DNA-bd_sf"/>
</dbReference>
<dbReference type="GO" id="GO:0003677">
    <property type="term" value="F:DNA binding"/>
    <property type="evidence" value="ECO:0007669"/>
    <property type="project" value="UniProtKB-KW"/>
</dbReference>
<dbReference type="InterPro" id="IPR005119">
    <property type="entry name" value="LysR_subst-bd"/>
</dbReference>
<dbReference type="GO" id="GO:0003700">
    <property type="term" value="F:DNA-binding transcription factor activity"/>
    <property type="evidence" value="ECO:0007669"/>
    <property type="project" value="InterPro"/>
</dbReference>
<comment type="similarity">
    <text evidence="1">Belongs to the LysR transcriptional regulatory family.</text>
</comment>
<dbReference type="GO" id="GO:0005829">
    <property type="term" value="C:cytosol"/>
    <property type="evidence" value="ECO:0007669"/>
    <property type="project" value="TreeGrafter"/>
</dbReference>
<gene>
    <name evidence="8" type="ORF">SD37_17700</name>
</gene>
<dbReference type="InterPro" id="IPR000847">
    <property type="entry name" value="LysR_HTH_N"/>
</dbReference>
<dbReference type="InterPro" id="IPR050950">
    <property type="entry name" value="HTH-type_LysR_regulators"/>
</dbReference>
<dbReference type="InterPro" id="IPR036388">
    <property type="entry name" value="WH-like_DNA-bd_sf"/>
</dbReference>
<dbReference type="CDD" id="cd05466">
    <property type="entry name" value="PBP2_LTTR_substrate"/>
    <property type="match status" value="1"/>
</dbReference>
<dbReference type="Gene3D" id="3.40.190.290">
    <property type="match status" value="1"/>
</dbReference>
<dbReference type="Pfam" id="PF00126">
    <property type="entry name" value="HTH_1"/>
    <property type="match status" value="1"/>
</dbReference>
<dbReference type="PRINTS" id="PR00039">
    <property type="entry name" value="HTHLYSR"/>
</dbReference>
<keyword evidence="9" id="KW-1185">Reference proteome</keyword>
<dbReference type="FunFam" id="1.10.10.10:FF:000001">
    <property type="entry name" value="LysR family transcriptional regulator"/>
    <property type="match status" value="1"/>
</dbReference>
<dbReference type="PANTHER" id="PTHR30419:SF28">
    <property type="entry name" value="HTH-TYPE TRANSCRIPTIONAL REGULATOR BSDA"/>
    <property type="match status" value="1"/>
</dbReference>
<evidence type="ECO:0000313" key="8">
    <source>
        <dbReference type="EMBL" id="ANN17299.1"/>
    </source>
</evidence>
<keyword evidence="3" id="KW-0238">DNA-binding</keyword>
<evidence type="ECO:0000256" key="2">
    <source>
        <dbReference type="ARBA" id="ARBA00023015"/>
    </source>
</evidence>
<keyword evidence="2" id="KW-0805">Transcription regulation</keyword>
<reference evidence="8 9" key="1">
    <citation type="journal article" date="2015" name="Genome Announc.">
        <title>Draft Genome Sequence of Norvancomycin-Producing Strain Amycolatopsis orientalis CPCC200066.</title>
        <authorList>
            <person name="Lei X."/>
            <person name="Yuan F."/>
            <person name="Shi Y."/>
            <person name="Li X."/>
            <person name="Wang L."/>
            <person name="Hong B."/>
        </authorList>
    </citation>
    <scope>NUCLEOTIDE SEQUENCE [LARGE SCALE GENOMIC DNA]</scope>
    <source>
        <strain evidence="8 9">B-37</strain>
    </source>
</reference>
<dbReference type="PANTHER" id="PTHR30419">
    <property type="entry name" value="HTH-TYPE TRANSCRIPTIONAL REGULATOR YBHD"/>
    <property type="match status" value="1"/>
</dbReference>
<dbReference type="KEGG" id="aori:SD37_17700"/>
<evidence type="ECO:0000256" key="6">
    <source>
        <dbReference type="SAM" id="MobiDB-lite"/>
    </source>
</evidence>
<organism evidence="8 9">
    <name type="scientific">Amycolatopsis orientalis</name>
    <name type="common">Nocardia orientalis</name>
    <dbReference type="NCBI Taxonomy" id="31958"/>
    <lineage>
        <taxon>Bacteria</taxon>
        <taxon>Bacillati</taxon>
        <taxon>Actinomycetota</taxon>
        <taxon>Actinomycetes</taxon>
        <taxon>Pseudonocardiales</taxon>
        <taxon>Pseudonocardiaceae</taxon>
        <taxon>Amycolatopsis</taxon>
    </lineage>
</organism>
<dbReference type="Pfam" id="PF03466">
    <property type="entry name" value="LysR_substrate"/>
    <property type="match status" value="1"/>
</dbReference>
<dbReference type="eggNOG" id="COG0583">
    <property type="taxonomic scope" value="Bacteria"/>
</dbReference>
<evidence type="ECO:0000256" key="5">
    <source>
        <dbReference type="SAM" id="Coils"/>
    </source>
</evidence>
<evidence type="ECO:0000256" key="4">
    <source>
        <dbReference type="ARBA" id="ARBA00023163"/>
    </source>
</evidence>
<evidence type="ECO:0000256" key="1">
    <source>
        <dbReference type="ARBA" id="ARBA00009437"/>
    </source>
</evidence>
<evidence type="ECO:0000313" key="9">
    <source>
        <dbReference type="Proteomes" id="UP000093695"/>
    </source>
</evidence>
<dbReference type="SUPFAM" id="SSF53850">
    <property type="entry name" value="Periplasmic binding protein-like II"/>
    <property type="match status" value="1"/>
</dbReference>
<keyword evidence="5" id="KW-0175">Coiled coil</keyword>
<keyword evidence="4" id="KW-0804">Transcription</keyword>
<accession>A0A193BYQ2</accession>
<dbReference type="Gene3D" id="1.10.10.10">
    <property type="entry name" value="Winged helix-like DNA-binding domain superfamily/Winged helix DNA-binding domain"/>
    <property type="match status" value="1"/>
</dbReference>
<dbReference type="Proteomes" id="UP000093695">
    <property type="component" value="Chromosome"/>
</dbReference>
<dbReference type="RefSeq" id="WP_044852949.1">
    <property type="nucleotide sequence ID" value="NZ_CP016174.1"/>
</dbReference>
<name>A0A193BYQ2_AMYOR</name>
<feature type="domain" description="HTH lysR-type" evidence="7">
    <location>
        <begin position="1"/>
        <end position="58"/>
    </location>
</feature>
<feature type="coiled-coil region" evidence="5">
    <location>
        <begin position="22"/>
        <end position="85"/>
    </location>
</feature>
<evidence type="ECO:0000256" key="3">
    <source>
        <dbReference type="ARBA" id="ARBA00023125"/>
    </source>
</evidence>
<sequence length="310" mass="33867">MDLLALRYFQTVARLEHVGRAAEKLRVAQPSLSRTLARLENELGVPLFDRHGRRIRLNRFGAAFLRRVDRVLAELDDARQELDDAAGWERGTVTVAAESLLVLTEPVRTFVPGHPLVDVRLSQASAAGMTEKLRSGEVDLCVTSQPLSGNDIRSRVLLDEPVMLCVPSGHRLAGRRRVGLADLAGEPFLTTRPGYWQRALAEHLFAKAGLELQIVCEGDEAAVLFQLVDAGLGIAFVPSLGLRADVSTTVVWLGVDDPECRRVLSVAWREDTYLSAAARRFRDHTVEHFRAPAEAGPSPKEGPASGGVTG</sequence>